<dbReference type="Proteomes" id="UP000021108">
    <property type="component" value="Unassembled WGS sequence"/>
</dbReference>
<reference evidence="1 2" key="1">
    <citation type="submission" date="2014-02" db="EMBL/GenBank/DDBJ databases">
        <title>Comparative genomics and transcriptomics to identify genetic mechanisms underlying the emergence of carbapenem resistant Acinetobacter baumannii (CRAb).</title>
        <authorList>
            <person name="Harris A.D."/>
            <person name="Johnson K.J."/>
            <person name="George J."/>
            <person name="Shefchek K."/>
            <person name="Daugherty S.C."/>
            <person name="Parankush S."/>
            <person name="Sadzewicz L."/>
            <person name="Tallon L."/>
            <person name="Sengamalay N."/>
            <person name="Hazen T.H."/>
            <person name="Rasko D.A."/>
        </authorList>
    </citation>
    <scope>NUCLEOTIDE SEQUENCE [LARGE SCALE GENOMIC DNA]</scope>
    <source>
        <strain evidence="1 2">625974</strain>
    </source>
</reference>
<evidence type="ECO:0000313" key="1">
    <source>
        <dbReference type="EMBL" id="EXC05562.1"/>
    </source>
</evidence>
<organism evidence="1 2">
    <name type="scientific">Acinetobacter baumannii 625974</name>
    <dbReference type="NCBI Taxonomy" id="1310607"/>
    <lineage>
        <taxon>Bacteria</taxon>
        <taxon>Pseudomonadati</taxon>
        <taxon>Pseudomonadota</taxon>
        <taxon>Gammaproteobacteria</taxon>
        <taxon>Moraxellales</taxon>
        <taxon>Moraxellaceae</taxon>
        <taxon>Acinetobacter</taxon>
        <taxon>Acinetobacter calcoaceticus/baumannii complex</taxon>
    </lineage>
</organism>
<evidence type="ECO:0000313" key="2">
    <source>
        <dbReference type="Proteomes" id="UP000021108"/>
    </source>
</evidence>
<dbReference type="PATRIC" id="fig|1310607.3.peg.3080"/>
<name>A0A009Q742_ACIBA</name>
<accession>A0A009Q742</accession>
<proteinExistence type="predicted"/>
<protein>
    <submittedName>
        <fullName evidence="1">Uncharacterized protein</fullName>
    </submittedName>
</protein>
<comment type="caution">
    <text evidence="1">The sequence shown here is derived from an EMBL/GenBank/DDBJ whole genome shotgun (WGS) entry which is preliminary data.</text>
</comment>
<dbReference type="EMBL" id="JEXD01000035">
    <property type="protein sequence ID" value="EXC05562.1"/>
    <property type="molecule type" value="Genomic_DNA"/>
</dbReference>
<dbReference type="AlphaFoldDB" id="A0A009Q742"/>
<gene>
    <name evidence="1" type="ORF">J506_3180</name>
</gene>
<sequence>MHPEHITQVEEELKTRGFNVSTNIEQSGTTVNIEVSF</sequence>